<comment type="caution">
    <text evidence="1">The sequence shown here is derived from an EMBL/GenBank/DDBJ whole genome shotgun (WGS) entry which is preliminary data.</text>
</comment>
<name>A0ACA9R2Y7_9GLOM</name>
<reference evidence="1" key="1">
    <citation type="submission" date="2021-06" db="EMBL/GenBank/DDBJ databases">
        <authorList>
            <person name="Kallberg Y."/>
            <person name="Tangrot J."/>
            <person name="Rosling A."/>
        </authorList>
    </citation>
    <scope>NUCLEOTIDE SEQUENCE</scope>
    <source>
        <strain evidence="1">MA461A</strain>
    </source>
</reference>
<dbReference type="EMBL" id="CAJVQC010042181">
    <property type="protein sequence ID" value="CAG8774682.1"/>
    <property type="molecule type" value="Genomic_DNA"/>
</dbReference>
<evidence type="ECO:0000313" key="1">
    <source>
        <dbReference type="EMBL" id="CAG8774682.1"/>
    </source>
</evidence>
<accession>A0ACA9R2Y7</accession>
<dbReference type="Proteomes" id="UP000789920">
    <property type="component" value="Unassembled WGS sequence"/>
</dbReference>
<gene>
    <name evidence="1" type="ORF">RPERSI_LOCUS16832</name>
</gene>
<feature type="non-terminal residue" evidence="1">
    <location>
        <position position="1"/>
    </location>
</feature>
<evidence type="ECO:0000313" key="2">
    <source>
        <dbReference type="Proteomes" id="UP000789920"/>
    </source>
</evidence>
<sequence>ALVNNIWTRFNGYMLDNGNKCKTFICRLLKPKESSRRKENLTPEKLRII</sequence>
<proteinExistence type="predicted"/>
<keyword evidence="2" id="KW-1185">Reference proteome</keyword>
<protein>
    <submittedName>
        <fullName evidence="1">29405_t:CDS:1</fullName>
    </submittedName>
</protein>
<organism evidence="1 2">
    <name type="scientific">Racocetra persica</name>
    <dbReference type="NCBI Taxonomy" id="160502"/>
    <lineage>
        <taxon>Eukaryota</taxon>
        <taxon>Fungi</taxon>
        <taxon>Fungi incertae sedis</taxon>
        <taxon>Mucoromycota</taxon>
        <taxon>Glomeromycotina</taxon>
        <taxon>Glomeromycetes</taxon>
        <taxon>Diversisporales</taxon>
        <taxon>Gigasporaceae</taxon>
        <taxon>Racocetra</taxon>
    </lineage>
</organism>